<evidence type="ECO:0000256" key="7">
    <source>
        <dbReference type="ARBA" id="ARBA00022898"/>
    </source>
</evidence>
<dbReference type="FunFam" id="3.40.640.10:FF:000099">
    <property type="entry name" value="LL-diaminopimelate aminotransferase, chloroplastic"/>
    <property type="match status" value="1"/>
</dbReference>
<dbReference type="InterPro" id="IPR015421">
    <property type="entry name" value="PyrdxlP-dep_Trfase_major"/>
</dbReference>
<dbReference type="GO" id="GO:0010285">
    <property type="term" value="F:L,L-diaminopimelate aminotransferase activity"/>
    <property type="evidence" value="ECO:0007669"/>
    <property type="project" value="UniProtKB-UniRule"/>
</dbReference>
<comment type="similarity">
    <text evidence="9">Belongs to the class-I pyridoxal-phosphate-dependent aminotransferase family. LL-diaminopimelate aminotransferase subfamily.</text>
</comment>
<reference evidence="11" key="2">
    <citation type="submission" date="2021-04" db="EMBL/GenBank/DDBJ databases">
        <authorList>
            <person name="Gilroy R."/>
        </authorList>
    </citation>
    <scope>NUCLEOTIDE SEQUENCE</scope>
    <source>
        <strain evidence="11">742</strain>
    </source>
</reference>
<comment type="function">
    <text evidence="9">Involved in the synthesis of meso-diaminopimelate (m-DAP or DL-DAP), required for both lysine and peptidoglycan biosynthesis. Catalyzes the direct conversion of tetrahydrodipicolinate to LL-diaminopimelate.</text>
</comment>
<comment type="cofactor">
    <cofactor evidence="1 9">
        <name>pyridoxal 5'-phosphate</name>
        <dbReference type="ChEBI" id="CHEBI:597326"/>
    </cofactor>
</comment>
<feature type="binding site" evidence="9">
    <location>
        <position position="175"/>
    </location>
    <ligand>
        <name>pyridoxal 5'-phosphate</name>
        <dbReference type="ChEBI" id="CHEBI:597326"/>
    </ligand>
</feature>
<feature type="binding site" evidence="9">
    <location>
        <position position="275"/>
    </location>
    <ligand>
        <name>pyridoxal 5'-phosphate</name>
        <dbReference type="ChEBI" id="CHEBI:597326"/>
    </ligand>
</feature>
<keyword evidence="6 9" id="KW-0808">Transferase</keyword>
<protein>
    <recommendedName>
        <fullName evidence="4 9">LL-diaminopimelate aminotransferase</fullName>
        <shortName evidence="9">DAP-AT</shortName>
        <shortName evidence="9">DAP-aminotransferase</shortName>
        <shortName evidence="9">LL-DAP-aminotransferase</shortName>
        <ecNumber evidence="3 9">2.6.1.83</ecNumber>
    </recommendedName>
</protein>
<feature type="binding site" evidence="9">
    <location>
        <position position="130"/>
    </location>
    <ligand>
        <name>pyridoxal 5'-phosphate</name>
        <dbReference type="ChEBI" id="CHEBI:597326"/>
    </ligand>
</feature>
<dbReference type="CDD" id="cd00609">
    <property type="entry name" value="AAT_like"/>
    <property type="match status" value="1"/>
</dbReference>
<evidence type="ECO:0000256" key="2">
    <source>
        <dbReference type="ARBA" id="ARBA00004982"/>
    </source>
</evidence>
<evidence type="ECO:0000256" key="4">
    <source>
        <dbReference type="ARBA" id="ARBA00018052"/>
    </source>
</evidence>
<organism evidence="11 12">
    <name type="scientific">Candidatus Faecalibacterium intestinavium</name>
    <dbReference type="NCBI Taxonomy" id="2838580"/>
    <lineage>
        <taxon>Bacteria</taxon>
        <taxon>Bacillati</taxon>
        <taxon>Bacillota</taxon>
        <taxon>Clostridia</taxon>
        <taxon>Eubacteriales</taxon>
        <taxon>Oscillospiraceae</taxon>
        <taxon>Faecalibacterium</taxon>
    </lineage>
</organism>
<feature type="binding site" evidence="9">
    <location>
        <position position="175"/>
    </location>
    <ligand>
        <name>substrate</name>
    </ligand>
</feature>
<dbReference type="GO" id="GO:0033362">
    <property type="term" value="P:lysine biosynthetic process via diaminopimelate, diaminopimelate-aminotransferase pathway"/>
    <property type="evidence" value="ECO:0007669"/>
    <property type="project" value="UniProtKB-UniRule"/>
</dbReference>
<dbReference type="HAMAP" id="MF_01642">
    <property type="entry name" value="DapL_aminotrans_1"/>
    <property type="match status" value="1"/>
</dbReference>
<evidence type="ECO:0000313" key="12">
    <source>
        <dbReference type="Proteomes" id="UP000824178"/>
    </source>
</evidence>
<keyword evidence="7 9" id="KW-0663">Pyridoxal phosphate</keyword>
<dbReference type="Gene3D" id="3.90.1150.10">
    <property type="entry name" value="Aspartate Aminotransferase, domain 1"/>
    <property type="match status" value="1"/>
</dbReference>
<evidence type="ECO:0000256" key="6">
    <source>
        <dbReference type="ARBA" id="ARBA00022679"/>
    </source>
</evidence>
<feature type="binding site" evidence="9">
    <location>
        <position position="275"/>
    </location>
    <ligand>
        <name>substrate</name>
    </ligand>
</feature>
<dbReference type="InterPro" id="IPR004839">
    <property type="entry name" value="Aminotransferase_I/II_large"/>
</dbReference>
<feature type="binding site" evidence="9">
    <location>
        <position position="245"/>
    </location>
    <ligand>
        <name>pyridoxal 5'-phosphate</name>
        <dbReference type="ChEBI" id="CHEBI:597326"/>
    </ligand>
</feature>
<reference evidence="11" key="1">
    <citation type="journal article" date="2021" name="PeerJ">
        <title>Extensive microbial diversity within the chicken gut microbiome revealed by metagenomics and culture.</title>
        <authorList>
            <person name="Gilroy R."/>
            <person name="Ravi A."/>
            <person name="Getino M."/>
            <person name="Pursley I."/>
            <person name="Horton D.L."/>
            <person name="Alikhan N.F."/>
            <person name="Baker D."/>
            <person name="Gharbi K."/>
            <person name="Hall N."/>
            <person name="Watson M."/>
            <person name="Adriaenssens E.M."/>
            <person name="Foster-Nyarko E."/>
            <person name="Jarju S."/>
            <person name="Secka A."/>
            <person name="Antonio M."/>
            <person name="Oren A."/>
            <person name="Chaudhuri R.R."/>
            <person name="La Ragione R."/>
            <person name="Hildebrand F."/>
            <person name="Pallen M.J."/>
        </authorList>
    </citation>
    <scope>NUCLEOTIDE SEQUENCE</scope>
    <source>
        <strain evidence="11">742</strain>
    </source>
</reference>
<feature type="binding site" evidence="9">
    <location>
        <begin position="106"/>
        <end position="107"/>
    </location>
    <ligand>
        <name>pyridoxal 5'-phosphate</name>
        <dbReference type="ChEBI" id="CHEBI:597326"/>
    </ligand>
</feature>
<dbReference type="SUPFAM" id="SSF53383">
    <property type="entry name" value="PLP-dependent transferases"/>
    <property type="match status" value="1"/>
</dbReference>
<dbReference type="Gene3D" id="3.40.640.10">
    <property type="entry name" value="Type I PLP-dependent aspartate aminotransferase-like (Major domain)"/>
    <property type="match status" value="1"/>
</dbReference>
<feature type="binding site" evidence="9">
    <location>
        <position position="206"/>
    </location>
    <ligand>
        <name>pyridoxal 5'-phosphate</name>
        <dbReference type="ChEBI" id="CHEBI:597326"/>
    </ligand>
</feature>
<accession>A0A9E2NQK8</accession>
<evidence type="ECO:0000313" key="11">
    <source>
        <dbReference type="EMBL" id="MBU3819746.1"/>
    </source>
</evidence>
<dbReference type="Proteomes" id="UP000824178">
    <property type="component" value="Unassembled WGS sequence"/>
</dbReference>
<sequence length="397" mass="44021">MKMNRHYNELKASYLFVDINHKVAAFQQAHPEKEIIRLGIGDVTQPLAKCVVDAMHAAVDEMGTKAGFHGYGPEQGYGFLKDAIRDYYAGRGTKIEEDEIFISDGAKSDLANVLGLFDTDNTVLVPDPVYPTYVDDNVTDGRKIVYAKTSQETGFLAMPDEKVKADIIYICSPNNPTGAAYTREQLAQWVAYARANNAVILYDAAYECFISDEHLARSIFEVEGARECAIEICSFSKIAGFTGTRCGYTVVPRELERDGMSLNKLWLRRQTTKFNGVPYIVQRGAAAVFTESGMKEIQTNLDYYRRNAKVIADALDACGVWYCGGKNSPYIWLRCPGGMKSWEFFDWLLENCGVVGTPGVGFGECGEGYFRLTAFGDAEKTKVAAERIKTAILALGK</sequence>
<comment type="catalytic activity">
    <reaction evidence="8 9">
        <text>(2S,6S)-2,6-diaminopimelate + 2-oxoglutarate = (S)-2,3,4,5-tetrahydrodipicolinate + L-glutamate + H2O + H(+)</text>
        <dbReference type="Rhea" id="RHEA:23988"/>
        <dbReference type="ChEBI" id="CHEBI:15377"/>
        <dbReference type="ChEBI" id="CHEBI:15378"/>
        <dbReference type="ChEBI" id="CHEBI:16810"/>
        <dbReference type="ChEBI" id="CHEBI:16845"/>
        <dbReference type="ChEBI" id="CHEBI:29985"/>
        <dbReference type="ChEBI" id="CHEBI:57609"/>
        <dbReference type="EC" id="2.6.1.83"/>
    </reaction>
</comment>
<feature type="binding site" evidence="9">
    <location>
        <position position="371"/>
    </location>
    <ligand>
        <name>substrate</name>
    </ligand>
</feature>
<dbReference type="InterPro" id="IPR019942">
    <property type="entry name" value="DapL/ALD1"/>
</dbReference>
<dbReference type="AlphaFoldDB" id="A0A9E2NQK8"/>
<dbReference type="NCBIfam" id="TIGR03542">
    <property type="entry name" value="DAPAT_plant"/>
    <property type="match status" value="1"/>
</dbReference>
<comment type="caution">
    <text evidence="11">The sequence shown here is derived from an EMBL/GenBank/DDBJ whole genome shotgun (WGS) entry which is preliminary data.</text>
</comment>
<dbReference type="Pfam" id="PF00155">
    <property type="entry name" value="Aminotran_1_2"/>
    <property type="match status" value="1"/>
</dbReference>
<dbReference type="InterPro" id="IPR015422">
    <property type="entry name" value="PyrdxlP-dep_Trfase_small"/>
</dbReference>
<keyword evidence="5 9" id="KW-0032">Aminotransferase</keyword>
<feature type="binding site" evidence="9">
    <location>
        <position position="71"/>
    </location>
    <ligand>
        <name>pyridoxal 5'-phosphate</name>
        <dbReference type="ChEBI" id="CHEBI:597326"/>
    </ligand>
</feature>
<comment type="subunit">
    <text evidence="9">Homodimer.</text>
</comment>
<evidence type="ECO:0000256" key="1">
    <source>
        <dbReference type="ARBA" id="ARBA00001933"/>
    </source>
</evidence>
<dbReference type="EMBL" id="JAHLFH010000108">
    <property type="protein sequence ID" value="MBU3819746.1"/>
    <property type="molecule type" value="Genomic_DNA"/>
</dbReference>
<name>A0A9E2NQK8_9FIRM</name>
<dbReference type="PANTHER" id="PTHR43144">
    <property type="entry name" value="AMINOTRANSFERASE"/>
    <property type="match status" value="1"/>
</dbReference>
<proteinExistence type="inferred from homology"/>
<feature type="binding site" evidence="9">
    <location>
        <position position="107"/>
    </location>
    <ligand>
        <name>substrate</name>
    </ligand>
</feature>
<dbReference type="EC" id="2.6.1.83" evidence="3 9"/>
<feature type="binding site" evidence="9">
    <location>
        <position position="14"/>
    </location>
    <ligand>
        <name>substrate</name>
    </ligand>
</feature>
<evidence type="ECO:0000256" key="8">
    <source>
        <dbReference type="ARBA" id="ARBA00051934"/>
    </source>
</evidence>
<feature type="binding site" evidence="9">
    <location>
        <position position="41"/>
    </location>
    <ligand>
        <name>substrate</name>
    </ligand>
</feature>
<comment type="pathway">
    <text evidence="2 9">Amino-acid biosynthesis; L-lysine biosynthesis via DAP pathway; LL-2,6-diaminopimelate from (S)-tetrahydrodipicolinate (aminotransferase route): step 1/1.</text>
</comment>
<evidence type="ECO:0000259" key="10">
    <source>
        <dbReference type="Pfam" id="PF00155"/>
    </source>
</evidence>
<evidence type="ECO:0000256" key="9">
    <source>
        <dbReference type="HAMAP-Rule" id="MF_01642"/>
    </source>
</evidence>
<feature type="domain" description="Aminotransferase class I/classII large" evidence="10">
    <location>
        <begin position="34"/>
        <end position="388"/>
    </location>
</feature>
<dbReference type="InterPro" id="IPR015424">
    <property type="entry name" value="PyrdxlP-dep_Trfase"/>
</dbReference>
<feature type="modified residue" description="N6-(pyridoxal phosphate)lysine" evidence="9">
    <location>
        <position position="237"/>
    </location>
</feature>
<evidence type="ECO:0000256" key="5">
    <source>
        <dbReference type="ARBA" id="ARBA00022576"/>
    </source>
</evidence>
<feature type="binding site" evidence="9">
    <location>
        <begin position="234"/>
        <end position="236"/>
    </location>
    <ligand>
        <name>pyridoxal 5'-phosphate</name>
        <dbReference type="ChEBI" id="CHEBI:597326"/>
    </ligand>
</feature>
<feature type="binding site" evidence="9">
    <location>
        <position position="130"/>
    </location>
    <ligand>
        <name>substrate</name>
    </ligand>
</feature>
<gene>
    <name evidence="9" type="primary">dapL</name>
    <name evidence="11" type="ORF">H9864_05180</name>
</gene>
<evidence type="ECO:0000256" key="3">
    <source>
        <dbReference type="ARBA" id="ARBA00013138"/>
    </source>
</evidence>
<dbReference type="GO" id="GO:0030170">
    <property type="term" value="F:pyridoxal phosphate binding"/>
    <property type="evidence" value="ECO:0007669"/>
    <property type="project" value="UniProtKB-UniRule"/>
</dbReference>